<keyword evidence="2 5" id="KW-0863">Zinc-finger</keyword>
<feature type="region of interest" description="Disordered" evidence="7">
    <location>
        <begin position="119"/>
        <end position="184"/>
    </location>
</feature>
<feature type="compositionally biased region" description="Polar residues" evidence="7">
    <location>
        <begin position="144"/>
        <end position="154"/>
    </location>
</feature>
<dbReference type="SMART" id="SM00980">
    <property type="entry name" value="THAP"/>
    <property type="match status" value="1"/>
</dbReference>
<dbReference type="PROSITE" id="PS50950">
    <property type="entry name" value="ZF_THAP"/>
    <property type="match status" value="1"/>
</dbReference>
<sequence>MCSYHVRLVRRVSAAAILQRSCCQWSEMPDCCAAVGCSHQRSARTKEQGITFHRFPKDKVKRKAWKAALRRRDFEPNDRSVICSCHFKTEDFDMTGQTTRLKEGVIPSVFIFSDRLRKVPRKPRSSRTSQKAAAEIHLQVPITPGSSRTSQKAAPQSPDGPVQLSESQSEESTSDHQYALDPVNIKRKLTEAQKRVEELQRDLRNAKDRERRHKRIVKYLLKDLKHKNMLTAELQQELDSDHPV</sequence>
<dbReference type="SUPFAM" id="SSF57716">
    <property type="entry name" value="Glucocorticoid receptor-like (DNA-binding domain)"/>
    <property type="match status" value="1"/>
</dbReference>
<keyword evidence="1" id="KW-0479">Metal-binding</keyword>
<evidence type="ECO:0000256" key="6">
    <source>
        <dbReference type="SAM" id="Coils"/>
    </source>
</evidence>
<keyword evidence="4 5" id="KW-0238">DNA-binding</keyword>
<organism evidence="9 10">
    <name type="scientific">Dicentrarchus labrax</name>
    <name type="common">European seabass</name>
    <name type="synonym">Morone labrax</name>
    <dbReference type="NCBI Taxonomy" id="13489"/>
    <lineage>
        <taxon>Eukaryota</taxon>
        <taxon>Metazoa</taxon>
        <taxon>Chordata</taxon>
        <taxon>Craniata</taxon>
        <taxon>Vertebrata</taxon>
        <taxon>Euteleostomi</taxon>
        <taxon>Actinopterygii</taxon>
        <taxon>Neopterygii</taxon>
        <taxon>Teleostei</taxon>
        <taxon>Neoteleostei</taxon>
        <taxon>Acanthomorphata</taxon>
        <taxon>Eupercaria</taxon>
        <taxon>Moronidae</taxon>
        <taxon>Dicentrarchus</taxon>
    </lineage>
</organism>
<dbReference type="InterPro" id="IPR026521">
    <property type="entry name" value="THAP2"/>
</dbReference>
<name>A0A8P4K915_DICLA</name>
<dbReference type="GO" id="GO:0003677">
    <property type="term" value="F:DNA binding"/>
    <property type="evidence" value="ECO:0007669"/>
    <property type="project" value="UniProtKB-UniRule"/>
</dbReference>
<dbReference type="Ensembl" id="ENSDLAT00005084948.1">
    <property type="protein sequence ID" value="ENSDLAP00005077245.1"/>
    <property type="gene ID" value="ENSDLAG00005032395.1"/>
</dbReference>
<evidence type="ECO:0000313" key="10">
    <source>
        <dbReference type="Proteomes" id="UP000694389"/>
    </source>
</evidence>
<dbReference type="AlphaFoldDB" id="A0A8P4K915"/>
<proteinExistence type="predicted"/>
<dbReference type="InterPro" id="IPR006612">
    <property type="entry name" value="THAP_Znf"/>
</dbReference>
<dbReference type="GO" id="GO:0008270">
    <property type="term" value="F:zinc ion binding"/>
    <property type="evidence" value="ECO:0007669"/>
    <property type="project" value="UniProtKB-KW"/>
</dbReference>
<evidence type="ECO:0000256" key="7">
    <source>
        <dbReference type="SAM" id="MobiDB-lite"/>
    </source>
</evidence>
<dbReference type="Proteomes" id="UP000694389">
    <property type="component" value="Unassembled WGS sequence"/>
</dbReference>
<dbReference type="Gene3D" id="6.20.210.20">
    <property type="entry name" value="THAP domain"/>
    <property type="match status" value="1"/>
</dbReference>
<feature type="coiled-coil region" evidence="6">
    <location>
        <begin position="189"/>
        <end position="216"/>
    </location>
</feature>
<dbReference type="InterPro" id="IPR038441">
    <property type="entry name" value="THAP_Znf_sf"/>
</dbReference>
<evidence type="ECO:0000259" key="8">
    <source>
        <dbReference type="PROSITE" id="PS50950"/>
    </source>
</evidence>
<protein>
    <recommendedName>
        <fullName evidence="8">THAP-type domain-containing protein</fullName>
    </recommendedName>
</protein>
<feature type="domain" description="THAP-type" evidence="8">
    <location>
        <begin position="28"/>
        <end position="110"/>
    </location>
</feature>
<evidence type="ECO:0000256" key="5">
    <source>
        <dbReference type="PROSITE-ProRule" id="PRU00309"/>
    </source>
</evidence>
<reference evidence="9" key="2">
    <citation type="submission" date="2025-09" db="UniProtKB">
        <authorList>
            <consortium name="Ensembl"/>
        </authorList>
    </citation>
    <scope>IDENTIFICATION</scope>
</reference>
<evidence type="ECO:0000313" key="9">
    <source>
        <dbReference type="Ensembl" id="ENSDLAP00005077245.1"/>
    </source>
</evidence>
<dbReference type="PANTHER" id="PTHR47696">
    <property type="entry name" value="THAP DOMAIN-CONTAINING PROTEIN 2"/>
    <property type="match status" value="1"/>
</dbReference>
<reference evidence="9" key="1">
    <citation type="submission" date="2025-08" db="UniProtKB">
        <authorList>
            <consortium name="Ensembl"/>
        </authorList>
    </citation>
    <scope>IDENTIFICATION</scope>
</reference>
<evidence type="ECO:0000256" key="4">
    <source>
        <dbReference type="ARBA" id="ARBA00023125"/>
    </source>
</evidence>
<accession>A0A8P4K915</accession>
<evidence type="ECO:0000256" key="2">
    <source>
        <dbReference type="ARBA" id="ARBA00022771"/>
    </source>
</evidence>
<evidence type="ECO:0000256" key="1">
    <source>
        <dbReference type="ARBA" id="ARBA00022723"/>
    </source>
</evidence>
<keyword evidence="6" id="KW-0175">Coiled coil</keyword>
<dbReference type="PANTHER" id="PTHR47696:SF2">
    <property type="entry name" value="PROVISIONAL ORTHOLOG OF THAP DOMAIN CONTAINING 1"/>
    <property type="match status" value="1"/>
</dbReference>
<keyword evidence="10" id="KW-1185">Reference proteome</keyword>
<dbReference type="Pfam" id="PF05485">
    <property type="entry name" value="THAP"/>
    <property type="match status" value="1"/>
</dbReference>
<dbReference type="GeneTree" id="ENSGT00940000165627"/>
<keyword evidence="3" id="KW-0862">Zinc</keyword>
<evidence type="ECO:0000256" key="3">
    <source>
        <dbReference type="ARBA" id="ARBA00022833"/>
    </source>
</evidence>
<dbReference type="SMART" id="SM00692">
    <property type="entry name" value="DM3"/>
    <property type="match status" value="1"/>
</dbReference>